<dbReference type="InterPro" id="IPR029058">
    <property type="entry name" value="AB_hydrolase_fold"/>
</dbReference>
<dbReference type="Proteomes" id="UP001596270">
    <property type="component" value="Unassembled WGS sequence"/>
</dbReference>
<proteinExistence type="predicted"/>
<dbReference type="EMBL" id="JBHSRS010000002">
    <property type="protein sequence ID" value="MFC6279768.1"/>
    <property type="molecule type" value="Genomic_DNA"/>
</dbReference>
<dbReference type="Gene3D" id="3.40.50.1820">
    <property type="entry name" value="alpha/beta hydrolase"/>
    <property type="match status" value="1"/>
</dbReference>
<dbReference type="PRINTS" id="PR00111">
    <property type="entry name" value="ABHYDROLASE"/>
</dbReference>
<dbReference type="InterPro" id="IPR050228">
    <property type="entry name" value="Carboxylesterase_BioH"/>
</dbReference>
<gene>
    <name evidence="2" type="ORF">ACFQND_00750</name>
</gene>
<dbReference type="PANTHER" id="PTHR43194:SF2">
    <property type="entry name" value="PEROXISOMAL MEMBRANE PROTEIN LPX1"/>
    <property type="match status" value="1"/>
</dbReference>
<feature type="domain" description="AB hydrolase-1" evidence="1">
    <location>
        <begin position="42"/>
        <end position="236"/>
    </location>
</feature>
<dbReference type="Pfam" id="PF12697">
    <property type="entry name" value="Abhydrolase_6"/>
    <property type="match status" value="1"/>
</dbReference>
<reference evidence="3" key="1">
    <citation type="journal article" date="2019" name="Int. J. Syst. Evol. Microbiol.">
        <title>The Global Catalogue of Microorganisms (GCM) 10K type strain sequencing project: providing services to taxonomists for standard genome sequencing and annotation.</title>
        <authorList>
            <consortium name="The Broad Institute Genomics Platform"/>
            <consortium name="The Broad Institute Genome Sequencing Center for Infectious Disease"/>
            <person name="Wu L."/>
            <person name="Ma J."/>
        </authorList>
    </citation>
    <scope>NUCLEOTIDE SEQUENCE [LARGE SCALE GENOMIC DNA]</scope>
    <source>
        <strain evidence="3">CCUG 39402</strain>
    </source>
</reference>
<evidence type="ECO:0000313" key="3">
    <source>
        <dbReference type="Proteomes" id="UP001596270"/>
    </source>
</evidence>
<organism evidence="2 3">
    <name type="scientific">Polaromonas aquatica</name>
    <dbReference type="NCBI Taxonomy" id="332657"/>
    <lineage>
        <taxon>Bacteria</taxon>
        <taxon>Pseudomonadati</taxon>
        <taxon>Pseudomonadota</taxon>
        <taxon>Betaproteobacteria</taxon>
        <taxon>Burkholderiales</taxon>
        <taxon>Comamonadaceae</taxon>
        <taxon>Polaromonas</taxon>
    </lineage>
</organism>
<name>A0ABW1TQY2_9BURK</name>
<dbReference type="RefSeq" id="WP_377411921.1">
    <property type="nucleotide sequence ID" value="NZ_JBHSRS010000002.1"/>
</dbReference>
<evidence type="ECO:0000313" key="2">
    <source>
        <dbReference type="EMBL" id="MFC6279768.1"/>
    </source>
</evidence>
<comment type="caution">
    <text evidence="2">The sequence shown here is derived from an EMBL/GenBank/DDBJ whole genome shotgun (WGS) entry which is preliminary data.</text>
</comment>
<keyword evidence="2" id="KW-0378">Hydrolase</keyword>
<protein>
    <submittedName>
        <fullName evidence="2">Alpha/beta fold hydrolase</fullName>
    </submittedName>
</protein>
<dbReference type="InterPro" id="IPR000073">
    <property type="entry name" value="AB_hydrolase_1"/>
</dbReference>
<accession>A0ABW1TQY2</accession>
<sequence>MQKVPDAPSSGNVLLLPGLMCDEVFWQPLMAGLPATLQAQAVDYGDADSITAMAEAALALAPPQFALAGHSMGGRVALEIVRLAPSRVQKLILMDTGYLPRAQGEKGETEKAGRMALVELAQKDGVRAMCAEWIKGMVHPDRLGDAALIESIVGMFANKNAERFARQQNALLARPDASPVLASLKIPCMLLCGRQDSWATVAQHTAMQVLAPHASLAVIEDAGHMVLMERPEATIQAIRNFLE</sequence>
<keyword evidence="3" id="KW-1185">Reference proteome</keyword>
<dbReference type="SUPFAM" id="SSF53474">
    <property type="entry name" value="alpha/beta-Hydrolases"/>
    <property type="match status" value="1"/>
</dbReference>
<dbReference type="PANTHER" id="PTHR43194">
    <property type="entry name" value="HYDROLASE ALPHA/BETA FOLD FAMILY"/>
    <property type="match status" value="1"/>
</dbReference>
<evidence type="ECO:0000259" key="1">
    <source>
        <dbReference type="Pfam" id="PF12697"/>
    </source>
</evidence>
<dbReference type="GO" id="GO:0016787">
    <property type="term" value="F:hydrolase activity"/>
    <property type="evidence" value="ECO:0007669"/>
    <property type="project" value="UniProtKB-KW"/>
</dbReference>